<gene>
    <name evidence="2" type="ORF">BDZ85DRAFT_119036</name>
</gene>
<feature type="compositionally biased region" description="Polar residues" evidence="1">
    <location>
        <begin position="718"/>
        <end position="736"/>
    </location>
</feature>
<dbReference type="PANTHER" id="PTHR37540">
    <property type="entry name" value="TRANSCRIPTION FACTOR (ACR-2), PUTATIVE-RELATED-RELATED"/>
    <property type="match status" value="1"/>
</dbReference>
<protein>
    <submittedName>
        <fullName evidence="2">Uncharacterized protein</fullName>
    </submittedName>
</protein>
<accession>A0A6A6GB00</accession>
<feature type="compositionally biased region" description="Low complexity" evidence="1">
    <location>
        <begin position="767"/>
        <end position="784"/>
    </location>
</feature>
<feature type="region of interest" description="Disordered" evidence="1">
    <location>
        <begin position="632"/>
        <end position="651"/>
    </location>
</feature>
<feature type="compositionally biased region" description="Polar residues" evidence="1">
    <location>
        <begin position="785"/>
        <end position="799"/>
    </location>
</feature>
<feature type="compositionally biased region" description="Basic residues" evidence="1">
    <location>
        <begin position="59"/>
        <end position="73"/>
    </location>
</feature>
<dbReference type="OrthoDB" id="4159781at2759"/>
<reference evidence="3" key="1">
    <citation type="journal article" date="2020" name="Stud. Mycol.">
        <title>101 Dothideomycetes genomes: A test case for predicting lifestyles and emergence of pathogens.</title>
        <authorList>
            <person name="Haridas S."/>
            <person name="Albert R."/>
            <person name="Binder M."/>
            <person name="Bloem J."/>
            <person name="LaButti K."/>
            <person name="Salamov A."/>
            <person name="Andreopoulos B."/>
            <person name="Baker S."/>
            <person name="Barry K."/>
            <person name="Bills G."/>
            <person name="Bluhm B."/>
            <person name="Cannon C."/>
            <person name="Castanera R."/>
            <person name="Culley D."/>
            <person name="Daum C."/>
            <person name="Ezra D."/>
            <person name="Gonzalez J."/>
            <person name="Henrissat B."/>
            <person name="Kuo A."/>
            <person name="Liang C."/>
            <person name="Lipzen A."/>
            <person name="Lutzoni F."/>
            <person name="Magnuson J."/>
            <person name="Mondo S."/>
            <person name="Nolan M."/>
            <person name="Ohm R."/>
            <person name="Pangilinan J."/>
            <person name="Park H.-J."/>
            <person name="Ramirez L."/>
            <person name="Alfaro M."/>
            <person name="Sun H."/>
            <person name="Tritt A."/>
            <person name="Yoshinaga Y."/>
            <person name="Zwiers L.-H."/>
            <person name="Turgeon B."/>
            <person name="Goodwin S."/>
            <person name="Spatafora J."/>
            <person name="Crous P."/>
            <person name="Grigoriev I."/>
        </authorList>
    </citation>
    <scope>NUCLEOTIDE SEQUENCE [LARGE SCALE GENOMIC DNA]</scope>
    <source>
        <strain evidence="3">CECT 20119</strain>
    </source>
</reference>
<keyword evidence="3" id="KW-1185">Reference proteome</keyword>
<feature type="region of interest" description="Disordered" evidence="1">
    <location>
        <begin position="50"/>
        <end position="119"/>
    </location>
</feature>
<evidence type="ECO:0000256" key="1">
    <source>
        <dbReference type="SAM" id="MobiDB-lite"/>
    </source>
</evidence>
<dbReference type="AlphaFoldDB" id="A0A6A6GB00"/>
<organism evidence="2 3">
    <name type="scientific">Elsinoe ampelina</name>
    <dbReference type="NCBI Taxonomy" id="302913"/>
    <lineage>
        <taxon>Eukaryota</taxon>
        <taxon>Fungi</taxon>
        <taxon>Dikarya</taxon>
        <taxon>Ascomycota</taxon>
        <taxon>Pezizomycotina</taxon>
        <taxon>Dothideomycetes</taxon>
        <taxon>Dothideomycetidae</taxon>
        <taxon>Myriangiales</taxon>
        <taxon>Elsinoaceae</taxon>
        <taxon>Elsinoe</taxon>
    </lineage>
</organism>
<dbReference type="PANTHER" id="PTHR37540:SF5">
    <property type="entry name" value="TRANSCRIPTION FACTOR DOMAIN-CONTAINING PROTEIN"/>
    <property type="match status" value="1"/>
</dbReference>
<feature type="compositionally biased region" description="Low complexity" evidence="1">
    <location>
        <begin position="809"/>
        <end position="837"/>
    </location>
</feature>
<evidence type="ECO:0000313" key="3">
    <source>
        <dbReference type="Proteomes" id="UP000799538"/>
    </source>
</evidence>
<feature type="compositionally biased region" description="Polar residues" evidence="1">
    <location>
        <begin position="110"/>
        <end position="119"/>
    </location>
</feature>
<feature type="compositionally biased region" description="Low complexity" evidence="1">
    <location>
        <begin position="74"/>
        <end position="85"/>
    </location>
</feature>
<name>A0A6A6GB00_9PEZI</name>
<evidence type="ECO:0000313" key="2">
    <source>
        <dbReference type="EMBL" id="KAF2222905.1"/>
    </source>
</evidence>
<feature type="region of interest" description="Disordered" evidence="1">
    <location>
        <begin position="718"/>
        <end position="844"/>
    </location>
</feature>
<feature type="compositionally biased region" description="Low complexity" evidence="1">
    <location>
        <begin position="749"/>
        <end position="759"/>
    </location>
</feature>
<sequence>MPKEKKSASPGPSRAFQFVTATDLNQFKDKETMRQVRQTVMHSYLDQAELDPDCTDPRVKKKRVRAPGKHKRSASSMSNSVAASSRPTEGSHSSVLARPVSSAPAVEPRVQTTSANTSGDDQIFFDLEHFGSHGPSSVSSGVSRHQNATPFTMTTTSSHAELVTTSPSNLGVSSSGSLISSAEMDSLSYQSENNVLVPKSSKSRDQIQFDVAFGNAYGFHLGCNPVDPFATMKPLENKYIDVELLKSNCATVFGSKAMLEAWVPLLCQKPAAFLSSLCLSAPYTDLMANTNSWDSLTPKTESRQTMEVLDVVPRMIYQSLADPNEGNSDTNVAAVLQLLASNMLGDYTWMIPGHRNYLKHMVSARGGLQRLGNEGVIAATICQTELEASVLYNEDFDTTYLDHARDYVERRPFTKLPGPESPLFCRESDGSLRSVRSDKYCGNTTLGLLSIMHKITDTCIKLSQEEQRAKTHYGLQSSGTNTSAIQAYRESISGMALDVHNYFSAKQPGHSGFNDPYYEAVRLTSLLYTHAIMHQVPFHQATRVKCRVNLNKQPACHATPALIYEQLTKTNISETWLRMGGVLYWILMIASAASYEPQGLPLASPVMRRDSAQLSKSTPTSTVAYQGGVLQRSDSAPNMPATTGGWPSQPDNTMSAFDVDINEWDNQDWSALFSPVQSENHSHENIPVRTQEPMIGPDQMQYINQTRQRVQQYLNTSHHTPFASGTTSLAGSANHTPSPPLIAPMPQLRPVSQQPQSFRPQPPPRTSVPSFVVPSQPVSYPPTSHYHTPPQSIPSTSPVRQFKRPRTFTTASTSAIPTTSSAPPAHSATSTNSNSSHQPTTRDEKAAAFKKKYFLANAVRTSILLRFEHTTAMLNSILKLGEVTDYLNRRATPARKSKERTQLA</sequence>
<dbReference type="Proteomes" id="UP000799538">
    <property type="component" value="Unassembled WGS sequence"/>
</dbReference>
<dbReference type="EMBL" id="ML992507">
    <property type="protein sequence ID" value="KAF2222905.1"/>
    <property type="molecule type" value="Genomic_DNA"/>
</dbReference>
<proteinExistence type="predicted"/>